<name>A0A8C4TPQ0_ERPCA</name>
<dbReference type="Proteomes" id="UP000694620">
    <property type="component" value="Chromosome 16"/>
</dbReference>
<dbReference type="GeneTree" id="ENSGT00980000202594"/>
<feature type="signal peptide" evidence="3">
    <location>
        <begin position="1"/>
        <end position="19"/>
    </location>
</feature>
<protein>
    <recommendedName>
        <fullName evidence="4">Ig-like domain-containing protein</fullName>
    </recommendedName>
</protein>
<dbReference type="SUPFAM" id="SSF48726">
    <property type="entry name" value="Immunoglobulin"/>
    <property type="match status" value="2"/>
</dbReference>
<dbReference type="GO" id="GO:0007166">
    <property type="term" value="P:cell surface receptor signaling pathway"/>
    <property type="evidence" value="ECO:0007669"/>
    <property type="project" value="TreeGrafter"/>
</dbReference>
<feature type="domain" description="Ig-like" evidence="4">
    <location>
        <begin position="129"/>
        <end position="203"/>
    </location>
</feature>
<feature type="chain" id="PRO_5034144547" description="Ig-like domain-containing protein" evidence="3">
    <location>
        <begin position="20"/>
        <end position="216"/>
    </location>
</feature>
<keyword evidence="1 3" id="KW-0732">Signal</keyword>
<reference evidence="5" key="1">
    <citation type="submission" date="2021-06" db="EMBL/GenBank/DDBJ databases">
        <authorList>
            <consortium name="Wellcome Sanger Institute Data Sharing"/>
        </authorList>
    </citation>
    <scope>NUCLEOTIDE SEQUENCE [LARGE SCALE GENOMIC DNA]</scope>
</reference>
<dbReference type="Ensembl" id="ENSECRT00000034398.1">
    <property type="protein sequence ID" value="ENSECRP00000033668.1"/>
    <property type="gene ID" value="ENSECRG00000022797.1"/>
</dbReference>
<dbReference type="GO" id="GO:0004888">
    <property type="term" value="F:transmembrane signaling receptor activity"/>
    <property type="evidence" value="ECO:0007669"/>
    <property type="project" value="TreeGrafter"/>
</dbReference>
<dbReference type="InterPro" id="IPR013783">
    <property type="entry name" value="Ig-like_fold"/>
</dbReference>
<evidence type="ECO:0000259" key="4">
    <source>
        <dbReference type="PROSITE" id="PS50835"/>
    </source>
</evidence>
<dbReference type="AlphaFoldDB" id="A0A8C4TPQ0"/>
<keyword evidence="2" id="KW-1015">Disulfide bond</keyword>
<evidence type="ECO:0000313" key="5">
    <source>
        <dbReference type="Ensembl" id="ENSECRP00000033668.1"/>
    </source>
</evidence>
<reference evidence="5" key="3">
    <citation type="submission" date="2025-09" db="UniProtKB">
        <authorList>
            <consortium name="Ensembl"/>
        </authorList>
    </citation>
    <scope>IDENTIFICATION</scope>
</reference>
<dbReference type="PANTHER" id="PTHR11481:SF60">
    <property type="entry name" value="IG-LIKE DOMAIN-CONTAINING PROTEIN"/>
    <property type="match status" value="1"/>
</dbReference>
<evidence type="ECO:0000313" key="6">
    <source>
        <dbReference type="Proteomes" id="UP000694620"/>
    </source>
</evidence>
<dbReference type="InterPro" id="IPR003599">
    <property type="entry name" value="Ig_sub"/>
</dbReference>
<sequence>MQISNIYLLVCLTVTMFSAQETDFYISTELLTKPILTVHPYDTVWEGNSVTLTCLYETNKPKETELTYKWYREWGPLSEGILQNQYTINSAQQSHTGNYWCEVTIKKSSTEKKKSDKMKVTVKELFTNPTLTITPTVIWEGDTVTLMCSSVTRLSRTQLHYEYFKKSYLRQKSRINTGTIHSAQQSNAGWYICEAEAEGKRIAKKNSNWVSVIVKG</sequence>
<evidence type="ECO:0000256" key="2">
    <source>
        <dbReference type="ARBA" id="ARBA00023157"/>
    </source>
</evidence>
<dbReference type="GO" id="GO:0009897">
    <property type="term" value="C:external side of plasma membrane"/>
    <property type="evidence" value="ECO:0007669"/>
    <property type="project" value="TreeGrafter"/>
</dbReference>
<dbReference type="GO" id="GO:0006955">
    <property type="term" value="P:immune response"/>
    <property type="evidence" value="ECO:0007669"/>
    <property type="project" value="TreeGrafter"/>
</dbReference>
<dbReference type="Gene3D" id="2.60.40.10">
    <property type="entry name" value="Immunoglobulins"/>
    <property type="match status" value="2"/>
</dbReference>
<dbReference type="PANTHER" id="PTHR11481">
    <property type="entry name" value="IMMUNOGLOBULIN FC RECEPTOR"/>
    <property type="match status" value="1"/>
</dbReference>
<dbReference type="PROSITE" id="PS50835">
    <property type="entry name" value="IG_LIKE"/>
    <property type="match status" value="2"/>
</dbReference>
<accession>A0A8C4TPQ0</accession>
<reference evidence="5" key="2">
    <citation type="submission" date="2025-08" db="UniProtKB">
        <authorList>
            <consortium name="Ensembl"/>
        </authorList>
    </citation>
    <scope>IDENTIFICATION</scope>
</reference>
<dbReference type="InterPro" id="IPR050488">
    <property type="entry name" value="Ig_Fc_receptor"/>
</dbReference>
<keyword evidence="6" id="KW-1185">Reference proteome</keyword>
<dbReference type="InterPro" id="IPR007110">
    <property type="entry name" value="Ig-like_dom"/>
</dbReference>
<dbReference type="SMART" id="SM00409">
    <property type="entry name" value="IG"/>
    <property type="match status" value="2"/>
</dbReference>
<proteinExistence type="predicted"/>
<dbReference type="InterPro" id="IPR036179">
    <property type="entry name" value="Ig-like_dom_sf"/>
</dbReference>
<organism evidence="5 6">
    <name type="scientific">Erpetoichthys calabaricus</name>
    <name type="common">Rope fish</name>
    <name type="synonym">Calamoichthys calabaricus</name>
    <dbReference type="NCBI Taxonomy" id="27687"/>
    <lineage>
        <taxon>Eukaryota</taxon>
        <taxon>Metazoa</taxon>
        <taxon>Chordata</taxon>
        <taxon>Craniata</taxon>
        <taxon>Vertebrata</taxon>
        <taxon>Euteleostomi</taxon>
        <taxon>Actinopterygii</taxon>
        <taxon>Polypteriformes</taxon>
        <taxon>Polypteridae</taxon>
        <taxon>Erpetoichthys</taxon>
    </lineage>
</organism>
<feature type="domain" description="Ig-like" evidence="4">
    <location>
        <begin position="34"/>
        <end position="121"/>
    </location>
</feature>
<evidence type="ECO:0000256" key="1">
    <source>
        <dbReference type="ARBA" id="ARBA00022729"/>
    </source>
</evidence>
<evidence type="ECO:0000256" key="3">
    <source>
        <dbReference type="SAM" id="SignalP"/>
    </source>
</evidence>
<dbReference type="Pfam" id="PF13895">
    <property type="entry name" value="Ig_2"/>
    <property type="match status" value="2"/>
</dbReference>